<reference evidence="2 3" key="1">
    <citation type="submission" date="2015-07" db="EMBL/GenBank/DDBJ databases">
        <title>The genome of Melipona quadrifasciata.</title>
        <authorList>
            <person name="Pan H."/>
            <person name="Kapheim K."/>
        </authorList>
    </citation>
    <scope>NUCLEOTIDE SEQUENCE [LARGE SCALE GENOMIC DNA]</scope>
    <source>
        <strain evidence="2">0111107301</strain>
        <tissue evidence="2">Whole body</tissue>
    </source>
</reference>
<dbReference type="EMBL" id="KQ435739">
    <property type="protein sequence ID" value="KOX76856.1"/>
    <property type="molecule type" value="Genomic_DNA"/>
</dbReference>
<organism evidence="2 3">
    <name type="scientific">Melipona quadrifasciata</name>
    <dbReference type="NCBI Taxonomy" id="166423"/>
    <lineage>
        <taxon>Eukaryota</taxon>
        <taxon>Metazoa</taxon>
        <taxon>Ecdysozoa</taxon>
        <taxon>Arthropoda</taxon>
        <taxon>Hexapoda</taxon>
        <taxon>Insecta</taxon>
        <taxon>Pterygota</taxon>
        <taxon>Neoptera</taxon>
        <taxon>Endopterygota</taxon>
        <taxon>Hymenoptera</taxon>
        <taxon>Apocrita</taxon>
        <taxon>Aculeata</taxon>
        <taxon>Apoidea</taxon>
        <taxon>Anthophila</taxon>
        <taxon>Apidae</taxon>
        <taxon>Melipona</taxon>
    </lineage>
</organism>
<protein>
    <submittedName>
        <fullName evidence="2">Uncharacterized protein</fullName>
    </submittedName>
</protein>
<accession>A0A0M9A5G7</accession>
<name>A0A0M9A5G7_9HYME</name>
<evidence type="ECO:0000256" key="1">
    <source>
        <dbReference type="SAM" id="MobiDB-lite"/>
    </source>
</evidence>
<keyword evidence="3" id="KW-1185">Reference proteome</keyword>
<dbReference type="Proteomes" id="UP000053105">
    <property type="component" value="Unassembled WGS sequence"/>
</dbReference>
<dbReference type="AlphaFoldDB" id="A0A0M9A5G7"/>
<feature type="region of interest" description="Disordered" evidence="1">
    <location>
        <begin position="88"/>
        <end position="120"/>
    </location>
</feature>
<feature type="compositionally biased region" description="Basic and acidic residues" evidence="1">
    <location>
        <begin position="98"/>
        <end position="112"/>
    </location>
</feature>
<evidence type="ECO:0000313" key="2">
    <source>
        <dbReference type="EMBL" id="KOX76856.1"/>
    </source>
</evidence>
<proteinExistence type="predicted"/>
<sequence>MILSTKFSQPDTGQDFIQINQINLEQMEFYCTCESSPNFNTAKGPKRKRKCYSPTKFYRKCKTTNVSNDTSVIVCRGVLTFSVERENDENQMQMSSDEESRLVKRRGKKEEGIAAQRESSGDITAFHETRLSYNDDGACLRVNYAIRRRGWIERFQEPGCPSRQNDHTAVCVGSERNPLTGARGGGKFQK</sequence>
<gene>
    <name evidence="2" type="ORF">WN51_11274</name>
</gene>
<evidence type="ECO:0000313" key="3">
    <source>
        <dbReference type="Proteomes" id="UP000053105"/>
    </source>
</evidence>